<evidence type="ECO:0000313" key="4">
    <source>
        <dbReference type="Proteomes" id="UP000324767"/>
    </source>
</evidence>
<proteinExistence type="predicted"/>
<feature type="compositionally biased region" description="Basic residues" evidence="1">
    <location>
        <begin position="340"/>
        <end position="349"/>
    </location>
</feature>
<gene>
    <name evidence="3" type="ORF">FRX48_09445</name>
</gene>
<evidence type="ECO:0000259" key="2">
    <source>
        <dbReference type="Pfam" id="PF13391"/>
    </source>
</evidence>
<feature type="compositionally biased region" description="Basic residues" evidence="1">
    <location>
        <begin position="402"/>
        <end position="412"/>
    </location>
</feature>
<dbReference type="InterPro" id="IPR003615">
    <property type="entry name" value="HNH_nuc"/>
</dbReference>
<protein>
    <recommendedName>
        <fullName evidence="2">HNH nuclease domain-containing protein</fullName>
    </recommendedName>
</protein>
<dbReference type="Pfam" id="PF13391">
    <property type="entry name" value="HNH_2"/>
    <property type="match status" value="1"/>
</dbReference>
<feature type="domain" description="HNH nuclease" evidence="2">
    <location>
        <begin position="166"/>
        <end position="232"/>
    </location>
</feature>
<evidence type="ECO:0000256" key="1">
    <source>
        <dbReference type="SAM" id="MobiDB-lite"/>
    </source>
</evidence>
<reference evidence="3 4" key="1">
    <citation type="submission" date="2019-09" db="EMBL/GenBank/DDBJ databases">
        <title>The hologenome of the rock-dwelling lichen Lasallia pustulata.</title>
        <authorList>
            <person name="Greshake Tzovaras B."/>
            <person name="Segers F."/>
            <person name="Bicker A."/>
            <person name="Dal Grande F."/>
            <person name="Otte J."/>
            <person name="Hankeln T."/>
            <person name="Schmitt I."/>
            <person name="Ebersberger I."/>
        </authorList>
    </citation>
    <scope>NUCLEOTIDE SEQUENCE [LARGE SCALE GENOMIC DNA]</scope>
    <source>
        <strain evidence="3">A1-1</strain>
    </source>
</reference>
<feature type="compositionally biased region" description="Low complexity" evidence="1">
    <location>
        <begin position="391"/>
        <end position="401"/>
    </location>
</feature>
<dbReference type="OrthoDB" id="2142759at2759"/>
<evidence type="ECO:0000313" key="3">
    <source>
        <dbReference type="EMBL" id="KAA6406722.1"/>
    </source>
</evidence>
<organism evidence="3 4">
    <name type="scientific">Lasallia pustulata</name>
    <dbReference type="NCBI Taxonomy" id="136370"/>
    <lineage>
        <taxon>Eukaryota</taxon>
        <taxon>Fungi</taxon>
        <taxon>Dikarya</taxon>
        <taxon>Ascomycota</taxon>
        <taxon>Pezizomycotina</taxon>
        <taxon>Lecanoromycetes</taxon>
        <taxon>OSLEUM clade</taxon>
        <taxon>Umbilicariomycetidae</taxon>
        <taxon>Umbilicariales</taxon>
        <taxon>Umbilicariaceae</taxon>
        <taxon>Lasallia</taxon>
    </lineage>
</organism>
<accession>A0A5M8PD77</accession>
<comment type="caution">
    <text evidence="3">The sequence shown here is derived from an EMBL/GenBank/DDBJ whole genome shotgun (WGS) entry which is preliminary data.</text>
</comment>
<dbReference type="AlphaFoldDB" id="A0A5M8PD77"/>
<sequence>MEIKQPSSIIPTYSKSIPQSGFPTKIVFRHPAYDDDTNVLLRLQPFDHPQGGLHLHVGLVACQIIANNAFNGYITKTKGGSPIATGDFHSVLLEKEYYFYVPSPPSSSPSASPYQYPIIPSFRHWRFPHSKLPAIWQTLTRETAQGPISAPSNIAASICARDGPYCRLTGYGDALDTSHVVPDAEWEWFAWNNMMQYNCDQQLSSGVVNDTRNFISLRTDVHRIFDERGLMFVPKPVPSVETDTALRESPSIDLVAHFLVPTATLQLLYHNAIIHPISNICPEFFFARFAWSIFPFLSEFLMSQRPRQLITHIISDSGIPEVKEKLFSGKECVELAPGRSNRRSPTKRSRTQDMDTNGEDWTILGSGTQENPSKALAADTSPSSKRQRFDSQTSSLTSSSHTHSHSPNRSSRHISPDNLKWELKFDPEQEMRGRTRQRYF</sequence>
<name>A0A5M8PD77_9LECA</name>
<feature type="region of interest" description="Disordered" evidence="1">
    <location>
        <begin position="334"/>
        <end position="418"/>
    </location>
</feature>
<dbReference type="EMBL" id="VXIT01000023">
    <property type="protein sequence ID" value="KAA6406722.1"/>
    <property type="molecule type" value="Genomic_DNA"/>
</dbReference>
<dbReference type="Proteomes" id="UP000324767">
    <property type="component" value="Unassembled WGS sequence"/>
</dbReference>